<evidence type="ECO:0000256" key="2">
    <source>
        <dbReference type="ARBA" id="ARBA00022643"/>
    </source>
</evidence>
<dbReference type="GeneID" id="86955113"/>
<comment type="caution">
    <text evidence="4">The sequence shown here is derived from an EMBL/GenBank/DDBJ whole genome shotgun (WGS) entry which is preliminary data.</text>
</comment>
<reference evidence="5" key="1">
    <citation type="submission" date="2020-09" db="EMBL/GenBank/DDBJ databases">
        <title>Whole genome shotgun sequence of Streptomyces cinnamonensis NBRC 15873.</title>
        <authorList>
            <person name="Komaki H."/>
            <person name="Tamura T."/>
        </authorList>
    </citation>
    <scope>NUCLEOTIDE SEQUENCE [LARGE SCALE GENOMIC DNA]</scope>
    <source>
        <strain evidence="5">NBRC 15873</strain>
    </source>
</reference>
<proteinExistence type="predicted"/>
<dbReference type="Pfam" id="PF02525">
    <property type="entry name" value="Flavodoxin_2"/>
    <property type="match status" value="1"/>
</dbReference>
<dbReference type="PANTHER" id="PTHR43278">
    <property type="entry name" value="NAD(P)H-DEPENDENT FMN-CONTAINING OXIDOREDUCTASE YWQN-RELATED"/>
    <property type="match status" value="1"/>
</dbReference>
<evidence type="ECO:0000313" key="4">
    <source>
        <dbReference type="EMBL" id="GHI16939.1"/>
    </source>
</evidence>
<dbReference type="PANTHER" id="PTHR43278:SF4">
    <property type="entry name" value="NAD(P)H-DEPENDENT FMN-CONTAINING OXIDOREDUCTASE YWQN-RELATED"/>
    <property type="match status" value="1"/>
</dbReference>
<feature type="domain" description="Flavodoxin-like fold" evidence="3">
    <location>
        <begin position="14"/>
        <end position="176"/>
    </location>
</feature>
<dbReference type="InterPro" id="IPR029039">
    <property type="entry name" value="Flavoprotein-like_sf"/>
</dbReference>
<keyword evidence="5" id="KW-1185">Reference proteome</keyword>
<dbReference type="SUPFAM" id="SSF52218">
    <property type="entry name" value="Flavoproteins"/>
    <property type="match status" value="1"/>
</dbReference>
<dbReference type="RefSeq" id="WP_053612555.1">
    <property type="nucleotide sequence ID" value="NZ_BMRU01000005.1"/>
</dbReference>
<name>A0ABQ3NVZ2_STRVG</name>
<dbReference type="InterPro" id="IPR003680">
    <property type="entry name" value="Flavodoxin_fold"/>
</dbReference>
<dbReference type="EMBL" id="BNDV01000016">
    <property type="protein sequence ID" value="GHI16939.1"/>
    <property type="molecule type" value="Genomic_DNA"/>
</dbReference>
<protein>
    <submittedName>
        <fullName evidence="4">Flavodoxin</fullName>
    </submittedName>
</protein>
<evidence type="ECO:0000259" key="3">
    <source>
        <dbReference type="Pfam" id="PF02525"/>
    </source>
</evidence>
<organism evidence="4 5">
    <name type="scientific">Streptomyces virginiae</name>
    <name type="common">Streptomyces cinnamonensis</name>
    <dbReference type="NCBI Taxonomy" id="1961"/>
    <lineage>
        <taxon>Bacteria</taxon>
        <taxon>Bacillati</taxon>
        <taxon>Actinomycetota</taxon>
        <taxon>Actinomycetes</taxon>
        <taxon>Kitasatosporales</taxon>
        <taxon>Streptomycetaceae</taxon>
        <taxon>Streptomyces</taxon>
    </lineage>
</organism>
<dbReference type="Gene3D" id="3.40.50.360">
    <property type="match status" value="1"/>
</dbReference>
<evidence type="ECO:0000256" key="1">
    <source>
        <dbReference type="ARBA" id="ARBA00022630"/>
    </source>
</evidence>
<evidence type="ECO:0000313" key="5">
    <source>
        <dbReference type="Proteomes" id="UP000660554"/>
    </source>
</evidence>
<gene>
    <name evidence="4" type="ORF">Scinn_64020</name>
</gene>
<keyword evidence="1" id="KW-0285">Flavoprotein</keyword>
<keyword evidence="2" id="KW-0288">FMN</keyword>
<accession>A0ABQ3NVZ2</accession>
<dbReference type="InterPro" id="IPR051796">
    <property type="entry name" value="ISF_SsuE-like"/>
</dbReference>
<dbReference type="Proteomes" id="UP000660554">
    <property type="component" value="Unassembled WGS sequence"/>
</dbReference>
<sequence>MTTDILTDADRSFLFVLGSSRPDGNTEILARAAAEQLPAGIPQRWVDLAKDPLPDFQDGRHEDGTWPVSEQEEELRRATLDATDIVIASPLYWYAVSASTKRYLDYWSGWLGVPGMDFKKRMGGRTLWGVTVMAEENEATADGLITSLNNTAAYMGMRFGGVLLGNGSRPGQVRADERALTRAKTFFEREAPLARFPSEEETGER</sequence>